<gene>
    <name evidence="7" type="ORF">RGQ15_20185</name>
</gene>
<dbReference type="Pfam" id="PF00425">
    <property type="entry name" value="Chorismate_bind"/>
    <property type="match status" value="1"/>
</dbReference>
<comment type="catalytic activity">
    <reaction evidence="1">
        <text>chorismate = isochorismate</text>
        <dbReference type="Rhea" id="RHEA:18985"/>
        <dbReference type="ChEBI" id="CHEBI:29748"/>
        <dbReference type="ChEBI" id="CHEBI:29780"/>
        <dbReference type="EC" id="5.4.4.2"/>
    </reaction>
</comment>
<evidence type="ECO:0000259" key="6">
    <source>
        <dbReference type="Pfam" id="PF00425"/>
    </source>
</evidence>
<dbReference type="InterPro" id="IPR015890">
    <property type="entry name" value="Chorismate_C"/>
</dbReference>
<proteinExistence type="inferred from homology"/>
<comment type="similarity">
    <text evidence="2">Belongs to the isochorismate synthase family.</text>
</comment>
<dbReference type="GO" id="GO:0008909">
    <property type="term" value="F:isochorismate synthase activity"/>
    <property type="evidence" value="ECO:0007669"/>
    <property type="project" value="UniProtKB-EC"/>
</dbReference>
<dbReference type="PANTHER" id="PTHR42839:SF2">
    <property type="entry name" value="ISOCHORISMATE SYNTHASE ENTC"/>
    <property type="match status" value="1"/>
</dbReference>
<dbReference type="RefSeq" id="WP_311162644.1">
    <property type="nucleotide sequence ID" value="NZ_JAVQLW010000005.1"/>
</dbReference>
<evidence type="ECO:0000313" key="7">
    <source>
        <dbReference type="EMBL" id="MDS9469879.1"/>
    </source>
</evidence>
<evidence type="ECO:0000313" key="8">
    <source>
        <dbReference type="Proteomes" id="UP001269144"/>
    </source>
</evidence>
<protein>
    <recommendedName>
        <fullName evidence="3">isochorismate synthase</fullName>
        <ecNumber evidence="3">5.4.4.2</ecNumber>
    </recommendedName>
    <alternativeName>
        <fullName evidence="5">Isochorismate mutase</fullName>
    </alternativeName>
</protein>
<name>A0ABU2I014_9RHOB</name>
<keyword evidence="8" id="KW-1185">Reference proteome</keyword>
<feature type="domain" description="Chorismate-utilising enzyme C-terminal" evidence="6">
    <location>
        <begin position="114"/>
        <end position="375"/>
    </location>
</feature>
<dbReference type="EMBL" id="JAVQLW010000005">
    <property type="protein sequence ID" value="MDS9469879.1"/>
    <property type="molecule type" value="Genomic_DNA"/>
</dbReference>
<reference evidence="8" key="1">
    <citation type="submission" date="2023-07" db="EMBL/GenBank/DDBJ databases">
        <title>Paracoccus sp. MBLB3053 whole genome sequence.</title>
        <authorList>
            <person name="Hwang C.Y."/>
            <person name="Cho E.-S."/>
            <person name="Seo M.-J."/>
        </authorList>
    </citation>
    <scope>NUCLEOTIDE SEQUENCE [LARGE SCALE GENOMIC DNA]</scope>
    <source>
        <strain evidence="8">MBLB3053</strain>
    </source>
</reference>
<evidence type="ECO:0000256" key="5">
    <source>
        <dbReference type="ARBA" id="ARBA00041564"/>
    </source>
</evidence>
<evidence type="ECO:0000256" key="1">
    <source>
        <dbReference type="ARBA" id="ARBA00000799"/>
    </source>
</evidence>
<dbReference type="SUPFAM" id="SSF56322">
    <property type="entry name" value="ADC synthase"/>
    <property type="match status" value="1"/>
</dbReference>
<sequence>MDQPLCNMHEFPAAEQVAAGPFSFSGPGGRLAAGHELRPVDRGRADSLDVRVAEAFRCSRPGAVIGGALPFRRMDDDFLWCSQRPEYGPATAGPDDCASGEAVLQTETSSRLYGEAVSEALRVMDRERTGRDPLRKIVLARTLAVIAPDRIAPDPLMARLGEDPSVTAFKVALPARSDSAAARWLVGATPELLLEKRAGRIQSYPLAGSARRSHDPVSDAEACSNLARSEKDRREHAMVVEYILDTLSPWCRNLGCPEGTGLTCTRSMWHLGTRIVGDLKNDTVPSVILASALHPTPAVCGLPRDRAAALIDRLEPVSRDFYAGVVGWCNQRGDGAWQVAIRCAELSGNRARLFAGAGIVPGSDPDSETAETGSKFAALLRAFGLPGDAALELDASARLEEIGA</sequence>
<dbReference type="NCBIfam" id="TIGR00543">
    <property type="entry name" value="isochor_syn"/>
    <property type="match status" value="1"/>
</dbReference>
<comment type="caution">
    <text evidence="7">The sequence shown here is derived from an EMBL/GenBank/DDBJ whole genome shotgun (WGS) entry which is preliminary data.</text>
</comment>
<dbReference type="InterPro" id="IPR005801">
    <property type="entry name" value="ADC_synthase"/>
</dbReference>
<accession>A0ABU2I014</accession>
<evidence type="ECO:0000256" key="3">
    <source>
        <dbReference type="ARBA" id="ARBA00012824"/>
    </source>
</evidence>
<dbReference type="Proteomes" id="UP001269144">
    <property type="component" value="Unassembled WGS sequence"/>
</dbReference>
<evidence type="ECO:0000256" key="4">
    <source>
        <dbReference type="ARBA" id="ARBA00023235"/>
    </source>
</evidence>
<dbReference type="InterPro" id="IPR004561">
    <property type="entry name" value="IsoChor_synthase"/>
</dbReference>
<dbReference type="PANTHER" id="PTHR42839">
    <property type="entry name" value="ISOCHORISMATE SYNTHASE ENTC"/>
    <property type="match status" value="1"/>
</dbReference>
<evidence type="ECO:0000256" key="2">
    <source>
        <dbReference type="ARBA" id="ARBA00005297"/>
    </source>
</evidence>
<keyword evidence="4 7" id="KW-0413">Isomerase</keyword>
<dbReference type="Gene3D" id="3.60.120.10">
    <property type="entry name" value="Anthranilate synthase"/>
    <property type="match status" value="1"/>
</dbReference>
<organism evidence="7 8">
    <name type="scientific">Paracoccus aurantius</name>
    <dbReference type="NCBI Taxonomy" id="3073814"/>
    <lineage>
        <taxon>Bacteria</taxon>
        <taxon>Pseudomonadati</taxon>
        <taxon>Pseudomonadota</taxon>
        <taxon>Alphaproteobacteria</taxon>
        <taxon>Rhodobacterales</taxon>
        <taxon>Paracoccaceae</taxon>
        <taxon>Paracoccus</taxon>
    </lineage>
</organism>
<dbReference type="EC" id="5.4.4.2" evidence="3"/>